<protein>
    <submittedName>
        <fullName evidence="7">Myb family transcription factor PHL13 isoform X1</fullName>
    </submittedName>
</protein>
<evidence type="ECO:0000256" key="3">
    <source>
        <dbReference type="ARBA" id="ARBA00023163"/>
    </source>
</evidence>
<gene>
    <name evidence="7" type="primary">LOC112488895</name>
</gene>
<evidence type="ECO:0000256" key="2">
    <source>
        <dbReference type="ARBA" id="ARBA00023015"/>
    </source>
</evidence>
<dbReference type="GeneID" id="112488895"/>
<name>A0ABM3ZVV9_ZIZJJ</name>
<evidence type="ECO:0000256" key="4">
    <source>
        <dbReference type="ARBA" id="ARBA00023242"/>
    </source>
</evidence>
<keyword evidence="2" id="KW-0805">Transcription regulation</keyword>
<dbReference type="SUPFAM" id="SSF46689">
    <property type="entry name" value="Homeodomain-like"/>
    <property type="match status" value="1"/>
</dbReference>
<keyword evidence="6" id="KW-1185">Reference proteome</keyword>
<evidence type="ECO:0000256" key="1">
    <source>
        <dbReference type="ARBA" id="ARBA00004123"/>
    </source>
</evidence>
<evidence type="ECO:0000256" key="5">
    <source>
        <dbReference type="SAM" id="MobiDB-lite"/>
    </source>
</evidence>
<dbReference type="InterPro" id="IPR009057">
    <property type="entry name" value="Homeodomain-like_sf"/>
</dbReference>
<dbReference type="NCBIfam" id="TIGR01557">
    <property type="entry name" value="myb_SHAQKYF"/>
    <property type="match status" value="1"/>
</dbReference>
<dbReference type="InterPro" id="IPR006447">
    <property type="entry name" value="Myb_dom_plants"/>
</dbReference>
<keyword evidence="3" id="KW-0804">Transcription</keyword>
<sequence length="337" mass="38651">MEMAPAAAGMGMESSSSLAAASAICTAAAQSESNYMVDFHQQHNIHIDQIYDQYQDHNHDFDDHHHLFFSELLEEYHDLQIPSCQSSGKLAALHHHHQQNQSNYEYYGLLYGSCEKYFHKYSSSNNLPNRSALSTLYYKQDKFLDNGDEEPVLLDPRVQGHDQQNSCSSDKLPEKVCSKSNNDGDVISAANSASSSRRASRSKQRIKWTQDLHERFVECVNSLGGADKATPRAILKLMNSNMLNILHVKSHLQELQMYRTSKYISEYRQGKSEKCTITNDTLDLHMKTELIQIKETMKQVNMHLHDQLETQHKLRLLLEEQEGQLKMIFDKLRDSQA</sequence>
<dbReference type="Gene3D" id="1.10.10.60">
    <property type="entry name" value="Homeodomain-like"/>
    <property type="match status" value="1"/>
</dbReference>
<feature type="region of interest" description="Disordered" evidence="5">
    <location>
        <begin position="149"/>
        <end position="180"/>
    </location>
</feature>
<accession>A0ABM3ZVV9</accession>
<dbReference type="PANTHER" id="PTHR31499">
    <property type="entry name" value="MYB FAMILY TRANSCRIPTION FACTOR PHL11"/>
    <property type="match status" value="1"/>
</dbReference>
<organism evidence="6 7">
    <name type="scientific">Ziziphus jujuba</name>
    <name type="common">Chinese jujube</name>
    <name type="synonym">Ziziphus sativa</name>
    <dbReference type="NCBI Taxonomy" id="326968"/>
    <lineage>
        <taxon>Eukaryota</taxon>
        <taxon>Viridiplantae</taxon>
        <taxon>Streptophyta</taxon>
        <taxon>Embryophyta</taxon>
        <taxon>Tracheophyta</taxon>
        <taxon>Spermatophyta</taxon>
        <taxon>Magnoliopsida</taxon>
        <taxon>eudicotyledons</taxon>
        <taxon>Gunneridae</taxon>
        <taxon>Pentapetalae</taxon>
        <taxon>rosids</taxon>
        <taxon>fabids</taxon>
        <taxon>Rosales</taxon>
        <taxon>Rhamnaceae</taxon>
        <taxon>Paliureae</taxon>
        <taxon>Ziziphus</taxon>
    </lineage>
</organism>
<evidence type="ECO:0000313" key="7">
    <source>
        <dbReference type="RefSeq" id="XP_060668612.1"/>
    </source>
</evidence>
<dbReference type="InterPro" id="IPR046955">
    <property type="entry name" value="PHR1-like"/>
</dbReference>
<evidence type="ECO:0000313" key="6">
    <source>
        <dbReference type="Proteomes" id="UP001652623"/>
    </source>
</evidence>
<comment type="subcellular location">
    <subcellularLocation>
        <location evidence="1">Nucleus</location>
    </subcellularLocation>
</comment>
<dbReference type="Proteomes" id="UP001652623">
    <property type="component" value="Chromosome 11"/>
</dbReference>
<proteinExistence type="predicted"/>
<dbReference type="PANTHER" id="PTHR31499:SF85">
    <property type="entry name" value="TRANSCRIPTION FACTOR MYB-RELATED FAMILY"/>
    <property type="match status" value="1"/>
</dbReference>
<dbReference type="RefSeq" id="XP_060668612.1">
    <property type="nucleotide sequence ID" value="XM_060812629.1"/>
</dbReference>
<keyword evidence="4" id="KW-0539">Nucleus</keyword>
<reference evidence="7" key="1">
    <citation type="submission" date="2025-08" db="UniProtKB">
        <authorList>
            <consortium name="RefSeq"/>
        </authorList>
    </citation>
    <scope>IDENTIFICATION</scope>
    <source>
        <tissue evidence="7">Seedling</tissue>
    </source>
</reference>